<proteinExistence type="predicted"/>
<dbReference type="AlphaFoldDB" id="F6GWK4"/>
<dbReference type="InterPro" id="IPR008979">
    <property type="entry name" value="Galactose-bd-like_sf"/>
</dbReference>
<protein>
    <submittedName>
        <fullName evidence="1">Uncharacterized protein</fullName>
    </submittedName>
</protein>
<dbReference type="HOGENOM" id="CLU_2008123_0_0_1"/>
<keyword evidence="2" id="KW-1185">Reference proteome</keyword>
<name>F6GWK4_VITVI</name>
<dbReference type="InParanoid" id="F6GWK4"/>
<dbReference type="EMBL" id="FN594959">
    <property type="protein sequence ID" value="CCB44339.1"/>
    <property type="molecule type" value="Genomic_DNA"/>
</dbReference>
<organism evidence="1 2">
    <name type="scientific">Vitis vinifera</name>
    <name type="common">Grape</name>
    <dbReference type="NCBI Taxonomy" id="29760"/>
    <lineage>
        <taxon>Eukaryota</taxon>
        <taxon>Viridiplantae</taxon>
        <taxon>Streptophyta</taxon>
        <taxon>Embryophyta</taxon>
        <taxon>Tracheophyta</taxon>
        <taxon>Spermatophyta</taxon>
        <taxon>Magnoliopsida</taxon>
        <taxon>eudicotyledons</taxon>
        <taxon>Gunneridae</taxon>
        <taxon>Pentapetalae</taxon>
        <taxon>rosids</taxon>
        <taxon>Vitales</taxon>
        <taxon>Vitaceae</taxon>
        <taxon>Viteae</taxon>
        <taxon>Vitis</taxon>
    </lineage>
</organism>
<dbReference type="SUPFAM" id="SSF49785">
    <property type="entry name" value="Galactose-binding domain-like"/>
    <property type="match status" value="1"/>
</dbReference>
<accession>F6GWK4</accession>
<evidence type="ECO:0000313" key="1">
    <source>
        <dbReference type="EMBL" id="CCB44339.1"/>
    </source>
</evidence>
<dbReference type="eggNOG" id="KOG0496">
    <property type="taxonomic scope" value="Eukaryota"/>
</dbReference>
<dbReference type="Proteomes" id="UP000009183">
    <property type="component" value="Chromosome 4"/>
</dbReference>
<sequence>MEHRLAGVHNVAIQGLNTRTIDLPKNGWGHKVGLNGDKLHLFTQPPSQSVYHVPRAFLKTSDNLLVLFEETGRNPDGIEILTLNRDTICCYISEHHPTHVRSWKREASDIQMFVDGVKPKAKLW</sequence>
<evidence type="ECO:0000313" key="2">
    <source>
        <dbReference type="Proteomes" id="UP000009183"/>
    </source>
</evidence>
<reference evidence="2" key="1">
    <citation type="journal article" date="2007" name="Nature">
        <title>The grapevine genome sequence suggests ancestral hexaploidization in major angiosperm phyla.</title>
        <authorList>
            <consortium name="The French-Italian Public Consortium for Grapevine Genome Characterization."/>
            <person name="Jaillon O."/>
            <person name="Aury J.-M."/>
            <person name="Noel B."/>
            <person name="Policriti A."/>
            <person name="Clepet C."/>
            <person name="Casagrande A."/>
            <person name="Choisne N."/>
            <person name="Aubourg S."/>
            <person name="Vitulo N."/>
            <person name="Jubin C."/>
            <person name="Vezzi A."/>
            <person name="Legeai F."/>
            <person name="Hugueney P."/>
            <person name="Dasilva C."/>
            <person name="Horner D."/>
            <person name="Mica E."/>
            <person name="Jublot D."/>
            <person name="Poulain J."/>
            <person name="Bruyere C."/>
            <person name="Billault A."/>
            <person name="Segurens B."/>
            <person name="Gouyvenoux M."/>
            <person name="Ugarte E."/>
            <person name="Cattonaro F."/>
            <person name="Anthouard V."/>
            <person name="Vico V."/>
            <person name="Del Fabbro C."/>
            <person name="Alaux M."/>
            <person name="Di Gaspero G."/>
            <person name="Dumas V."/>
            <person name="Felice N."/>
            <person name="Paillard S."/>
            <person name="Juman I."/>
            <person name="Moroldo M."/>
            <person name="Scalabrin S."/>
            <person name="Canaguier A."/>
            <person name="Le Clainche I."/>
            <person name="Malacrida G."/>
            <person name="Durand E."/>
            <person name="Pesole G."/>
            <person name="Laucou V."/>
            <person name="Chatelet P."/>
            <person name="Merdinoglu D."/>
            <person name="Delledonne M."/>
            <person name="Pezzotti M."/>
            <person name="Lecharny A."/>
            <person name="Scarpelli C."/>
            <person name="Artiguenave F."/>
            <person name="Pe M.E."/>
            <person name="Valle G."/>
            <person name="Morgante M."/>
            <person name="Caboche M."/>
            <person name="Adam-Blondon A.-F."/>
            <person name="Weissenbach J."/>
            <person name="Quetier F."/>
            <person name="Wincker P."/>
        </authorList>
    </citation>
    <scope>NUCLEOTIDE SEQUENCE [LARGE SCALE GENOMIC DNA]</scope>
    <source>
        <strain evidence="2">cv. Pinot noir / PN40024</strain>
    </source>
</reference>
<gene>
    <name evidence="1" type="ordered locus">VIT_04s0023g03840</name>
</gene>
<dbReference type="PaxDb" id="29760-VIT_04s0023g03840.t01"/>